<dbReference type="PANTHER" id="PTHR36688">
    <property type="entry name" value="ENDO/EXONUCLEASE/PHOSPHATASE DOMAIN-CONTAINING PROTEIN"/>
    <property type="match status" value="1"/>
</dbReference>
<evidence type="ECO:0000313" key="2">
    <source>
        <dbReference type="EMBL" id="RIB10956.1"/>
    </source>
</evidence>
<feature type="compositionally biased region" description="Polar residues" evidence="1">
    <location>
        <begin position="32"/>
        <end position="53"/>
    </location>
</feature>
<dbReference type="OrthoDB" id="2416135at2759"/>
<evidence type="ECO:0000256" key="1">
    <source>
        <dbReference type="SAM" id="MobiDB-lite"/>
    </source>
</evidence>
<name>A0A397UUT6_9GLOM</name>
<reference evidence="2 3" key="1">
    <citation type="submission" date="2018-06" db="EMBL/GenBank/DDBJ databases">
        <title>Comparative genomics reveals the genomic features of Rhizophagus irregularis, R. cerebriforme, R. diaphanum and Gigaspora rosea, and their symbiotic lifestyle signature.</title>
        <authorList>
            <person name="Morin E."/>
            <person name="San Clemente H."/>
            <person name="Chen E.C.H."/>
            <person name="De La Providencia I."/>
            <person name="Hainaut M."/>
            <person name="Kuo A."/>
            <person name="Kohler A."/>
            <person name="Murat C."/>
            <person name="Tang N."/>
            <person name="Roy S."/>
            <person name="Loubradou J."/>
            <person name="Henrissat B."/>
            <person name="Grigoriev I.V."/>
            <person name="Corradi N."/>
            <person name="Roux C."/>
            <person name="Martin F.M."/>
        </authorList>
    </citation>
    <scope>NUCLEOTIDE SEQUENCE [LARGE SCALE GENOMIC DNA]</scope>
    <source>
        <strain evidence="2 3">DAOM 194757</strain>
    </source>
</reference>
<dbReference type="AlphaFoldDB" id="A0A397UUT6"/>
<dbReference type="EMBL" id="QKWP01001191">
    <property type="protein sequence ID" value="RIB10956.1"/>
    <property type="molecule type" value="Genomic_DNA"/>
</dbReference>
<evidence type="ECO:0000313" key="3">
    <source>
        <dbReference type="Proteomes" id="UP000266673"/>
    </source>
</evidence>
<accession>A0A397UUT6</accession>
<proteinExistence type="predicted"/>
<evidence type="ECO:0008006" key="4">
    <source>
        <dbReference type="Google" id="ProtNLM"/>
    </source>
</evidence>
<dbReference type="STRING" id="44941.A0A397UUT6"/>
<comment type="caution">
    <text evidence="2">The sequence shown here is derived from an EMBL/GenBank/DDBJ whole genome shotgun (WGS) entry which is preliminary data.</text>
</comment>
<organism evidence="2 3">
    <name type="scientific">Gigaspora rosea</name>
    <dbReference type="NCBI Taxonomy" id="44941"/>
    <lineage>
        <taxon>Eukaryota</taxon>
        <taxon>Fungi</taxon>
        <taxon>Fungi incertae sedis</taxon>
        <taxon>Mucoromycota</taxon>
        <taxon>Glomeromycotina</taxon>
        <taxon>Glomeromycetes</taxon>
        <taxon>Diversisporales</taxon>
        <taxon>Gigasporaceae</taxon>
        <taxon>Gigaspora</taxon>
    </lineage>
</organism>
<feature type="region of interest" description="Disordered" evidence="1">
    <location>
        <begin position="24"/>
        <end position="53"/>
    </location>
</feature>
<sequence length="780" mass="91394">MSTSNIEVEQELFIERMEELRSDAQHYKKTKTQYTQSEENSQESGEFSEPPTNSQIMLSVIDVQEMEITGPEQAELRTIDTNSHGMTTAIPTQIDEIDRSEVTWKTQDKMIDWMKTESVTTVKSDEGKQRSYSEVVQASTTEKALKKEYIKYLKKRPEYFYTRVFPLTVRSQLKDVARYKQLLRKYYTFDDLPSSYFKLPAKKVALPLTPQELRPELKGLFPFTPNDVDDFKDHVEMLKKHYAFVRLPNDYIKAKGYLPKDPTKVETEKYSELNPTDKPELPLEHTQKIPDNWIEIPDANVNAEEKFDELPATIKDIRNYMELHDEENKDLFLVTSYKRLPKAREILGQRLTTTGLGPIPPYQMIDEQTVIQDPNGEQSSNTQKYNKVATNVRDYGLLYNNNIIDNNNRKVQYLVIQEKFKESNCEWTSAMRKTSILNSSSDCQKPSTLCQQYSKVEGTVIAIDLYFPHKRQVRVVLVYLPCNNEALRQKTKMKVMDWIIAAKKKGYETIVMRLESALDYFGIDENTWCGPNRNSQIDDIWSLVNILARCDRIKLEDPDEIMDSDHKILSMKWMINIHLDMKERKKKVDRSTNKRYGDFVTSTRQMINSVLTRRVDKVEFYNIVKFNEVITSKRGIKEEVRTHYKSWTRYNPLNTLLWESWKKEYKPMQNISEKWYSSLIEEFHIAEVDAIIKESPLKKATGPSQILNEMLKHIGTKAKKIIIDIFNACLRLKTIPKAWKRSAIYPISKKHIFNGDLNQTRPITLIEHMRKLFTKAIRAD</sequence>
<protein>
    <recommendedName>
        <fullName evidence="4">Reverse transcriptase domain-containing protein</fullName>
    </recommendedName>
</protein>
<dbReference type="PANTHER" id="PTHR36688:SF1">
    <property type="entry name" value="ENDONUCLEASE_EXONUCLEASE_PHOSPHATASE DOMAIN-CONTAINING PROTEIN"/>
    <property type="match status" value="1"/>
</dbReference>
<dbReference type="Proteomes" id="UP000266673">
    <property type="component" value="Unassembled WGS sequence"/>
</dbReference>
<keyword evidence="3" id="KW-1185">Reference proteome</keyword>
<dbReference type="InterPro" id="IPR052560">
    <property type="entry name" value="RdDP_mobile_element"/>
</dbReference>
<gene>
    <name evidence="2" type="ORF">C2G38_2204734</name>
</gene>